<feature type="transmembrane region" description="Helical" evidence="1">
    <location>
        <begin position="36"/>
        <end position="59"/>
    </location>
</feature>
<name>A0A412C8P1_MEDGN</name>
<dbReference type="RefSeq" id="WP_118013488.1">
    <property type="nucleotide sequence ID" value="NZ_JAAIQY010000006.1"/>
</dbReference>
<gene>
    <name evidence="3" type="ORF">DWY88_05685</name>
    <name evidence="2" type="ORF">LIQ08_02795</name>
</gene>
<keyword evidence="1" id="KW-0472">Membrane</keyword>
<feature type="transmembrane region" description="Helical" evidence="1">
    <location>
        <begin position="71"/>
        <end position="92"/>
    </location>
</feature>
<dbReference type="EMBL" id="JAJBOM010000002">
    <property type="protein sequence ID" value="MCB5618095.1"/>
    <property type="molecule type" value="Genomic_DNA"/>
</dbReference>
<keyword evidence="1" id="KW-1133">Transmembrane helix</keyword>
<evidence type="ECO:0000313" key="3">
    <source>
        <dbReference type="EMBL" id="RGQ69844.1"/>
    </source>
</evidence>
<protein>
    <submittedName>
        <fullName evidence="3">Uncharacterized protein</fullName>
    </submittedName>
</protein>
<feature type="transmembrane region" description="Helical" evidence="1">
    <location>
        <begin position="112"/>
        <end position="145"/>
    </location>
</feature>
<evidence type="ECO:0000256" key="1">
    <source>
        <dbReference type="SAM" id="Phobius"/>
    </source>
</evidence>
<reference evidence="2" key="2">
    <citation type="submission" date="2021-10" db="EMBL/GenBank/DDBJ databases">
        <title>Collection of gut derived symbiotic bacterial strains cultured from healthy donors.</title>
        <authorList>
            <person name="Lin H."/>
            <person name="Littmann E."/>
            <person name="Claire K."/>
            <person name="Pamer E."/>
        </authorList>
    </citation>
    <scope>NUCLEOTIDE SEQUENCE</scope>
    <source>
        <strain evidence="2">MSK.23.18</strain>
    </source>
</reference>
<dbReference type="EMBL" id="QRTJ01000007">
    <property type="protein sequence ID" value="RGQ69844.1"/>
    <property type="molecule type" value="Genomic_DNA"/>
</dbReference>
<accession>A0A412C8P1</accession>
<dbReference type="Proteomes" id="UP001297370">
    <property type="component" value="Unassembled WGS sequence"/>
</dbReference>
<proteinExistence type="predicted"/>
<evidence type="ECO:0000313" key="4">
    <source>
        <dbReference type="Proteomes" id="UP000286137"/>
    </source>
</evidence>
<evidence type="ECO:0000313" key="2">
    <source>
        <dbReference type="EMBL" id="MCB5618095.1"/>
    </source>
</evidence>
<reference evidence="3 4" key="1">
    <citation type="submission" date="2018-08" db="EMBL/GenBank/DDBJ databases">
        <title>A genome reference for cultivated species of the human gut microbiota.</title>
        <authorList>
            <person name="Zou Y."/>
            <person name="Xue W."/>
            <person name="Luo G."/>
        </authorList>
    </citation>
    <scope>NUCLEOTIDE SEQUENCE [LARGE SCALE GENOMIC DNA]</scope>
    <source>
        <strain evidence="3 4">AF27-4BH</strain>
    </source>
</reference>
<comment type="caution">
    <text evidence="3">The sequence shown here is derived from an EMBL/GenBank/DDBJ whole genome shotgun (WGS) entry which is preliminary data.</text>
</comment>
<dbReference type="Proteomes" id="UP000286137">
    <property type="component" value="Unassembled WGS sequence"/>
</dbReference>
<keyword evidence="1" id="KW-0812">Transmembrane</keyword>
<organism evidence="3 4">
    <name type="scientific">Mediterraneibacter gnavus</name>
    <name type="common">Ruminococcus gnavus</name>
    <dbReference type="NCBI Taxonomy" id="33038"/>
    <lineage>
        <taxon>Bacteria</taxon>
        <taxon>Bacillati</taxon>
        <taxon>Bacillota</taxon>
        <taxon>Clostridia</taxon>
        <taxon>Lachnospirales</taxon>
        <taxon>Lachnospiraceae</taxon>
        <taxon>Mediterraneibacter</taxon>
    </lineage>
</organism>
<dbReference type="AlphaFoldDB" id="A0A412C8P1"/>
<sequence>MPDNNQKSKEVSFEKAIGAMKGAYSYLHPDYRFRKLVQLIFIVPLMFIVYGIIYGLILMDITGMDNNTMPLILKFVDFIFIAISTIVSAYFYPFSIWWYKQSLIGTILNNIYHMGAFWVVILKVIGTLIGGIVIAGTLSPIMGPLTLRKCKKKNMIIGDATDFM</sequence>